<sequence length="163" mass="18583">MRLKKLFNPKQPLCSFMLWHCSTRLFVSQPTTLKRGNRPFYDFHKGCLRYKAEMVIFEAARANTKLNGVTSRELTLAITVLQLFLSSSKPVLRFAAVCTLNKVAMTHPMAVTNCNIDMESLISKHRHCQTCNGSCQGCTLILIHLEVMVQLLKHICNFCSFIE</sequence>
<dbReference type="GO" id="GO:0006891">
    <property type="term" value="P:intra-Golgi vesicle-mediated transport"/>
    <property type="evidence" value="ECO:0007669"/>
    <property type="project" value="TreeGrafter"/>
</dbReference>
<dbReference type="GO" id="GO:0030126">
    <property type="term" value="C:COPI vesicle coat"/>
    <property type="evidence" value="ECO:0007669"/>
    <property type="project" value="TreeGrafter"/>
</dbReference>
<gene>
    <name evidence="3" type="primary">LOC111276029</name>
</gene>
<organism evidence="2 3">
    <name type="scientific">Durio zibethinus</name>
    <name type="common">Durian</name>
    <dbReference type="NCBI Taxonomy" id="66656"/>
    <lineage>
        <taxon>Eukaryota</taxon>
        <taxon>Viridiplantae</taxon>
        <taxon>Streptophyta</taxon>
        <taxon>Embryophyta</taxon>
        <taxon>Tracheophyta</taxon>
        <taxon>Spermatophyta</taxon>
        <taxon>Magnoliopsida</taxon>
        <taxon>eudicotyledons</taxon>
        <taxon>Gunneridae</taxon>
        <taxon>Pentapetalae</taxon>
        <taxon>rosids</taxon>
        <taxon>malvids</taxon>
        <taxon>Malvales</taxon>
        <taxon>Malvaceae</taxon>
        <taxon>Helicteroideae</taxon>
        <taxon>Durio</taxon>
    </lineage>
</organism>
<dbReference type="KEGG" id="dzi:111276029"/>
<accession>A0A6P5WPQ0</accession>
<dbReference type="GO" id="GO:0005793">
    <property type="term" value="C:endoplasmic reticulum-Golgi intermediate compartment"/>
    <property type="evidence" value="ECO:0007669"/>
    <property type="project" value="TreeGrafter"/>
</dbReference>
<evidence type="ECO:0000313" key="2">
    <source>
        <dbReference type="Proteomes" id="UP000515121"/>
    </source>
</evidence>
<keyword evidence="2" id="KW-1185">Reference proteome</keyword>
<dbReference type="GO" id="GO:0006886">
    <property type="term" value="P:intracellular protein transport"/>
    <property type="evidence" value="ECO:0007669"/>
    <property type="project" value="InterPro"/>
</dbReference>
<dbReference type="Proteomes" id="UP000515121">
    <property type="component" value="Unplaced"/>
</dbReference>
<dbReference type="AlphaFoldDB" id="A0A6P5WPQ0"/>
<dbReference type="GO" id="GO:0009306">
    <property type="term" value="P:protein secretion"/>
    <property type="evidence" value="ECO:0007669"/>
    <property type="project" value="TreeGrafter"/>
</dbReference>
<dbReference type="Gene3D" id="1.25.10.10">
    <property type="entry name" value="Leucine-rich Repeat Variant"/>
    <property type="match status" value="1"/>
</dbReference>
<dbReference type="InterPro" id="IPR016024">
    <property type="entry name" value="ARM-type_fold"/>
</dbReference>
<evidence type="ECO:0000313" key="3">
    <source>
        <dbReference type="RefSeq" id="XP_022717471.1"/>
    </source>
</evidence>
<dbReference type="Pfam" id="PF01602">
    <property type="entry name" value="Adaptin_N"/>
    <property type="match status" value="1"/>
</dbReference>
<dbReference type="GO" id="GO:0000139">
    <property type="term" value="C:Golgi membrane"/>
    <property type="evidence" value="ECO:0007669"/>
    <property type="project" value="TreeGrafter"/>
</dbReference>
<proteinExistence type="predicted"/>
<dbReference type="SUPFAM" id="SSF48371">
    <property type="entry name" value="ARM repeat"/>
    <property type="match status" value="1"/>
</dbReference>
<dbReference type="GO" id="GO:0005783">
    <property type="term" value="C:endoplasmic reticulum"/>
    <property type="evidence" value="ECO:0007669"/>
    <property type="project" value="TreeGrafter"/>
</dbReference>
<name>A0A6P5WPQ0_DURZI</name>
<dbReference type="InterPro" id="IPR017106">
    <property type="entry name" value="Coatomer_gsu"/>
</dbReference>
<dbReference type="InterPro" id="IPR002553">
    <property type="entry name" value="Clathrin/coatomer_adapt-like_N"/>
</dbReference>
<dbReference type="GeneID" id="111276029"/>
<dbReference type="PANTHER" id="PTHR10261">
    <property type="entry name" value="COATOMER SUBUNIT GAMMA"/>
    <property type="match status" value="1"/>
</dbReference>
<dbReference type="RefSeq" id="XP_022717471.1">
    <property type="nucleotide sequence ID" value="XM_022861736.1"/>
</dbReference>
<dbReference type="GO" id="GO:0006888">
    <property type="term" value="P:endoplasmic reticulum to Golgi vesicle-mediated transport"/>
    <property type="evidence" value="ECO:0007669"/>
    <property type="project" value="TreeGrafter"/>
</dbReference>
<dbReference type="InterPro" id="IPR011989">
    <property type="entry name" value="ARM-like"/>
</dbReference>
<protein>
    <submittedName>
        <fullName evidence="3">Coatomer subunit gamma-like isoform X1</fullName>
    </submittedName>
</protein>
<dbReference type="PANTHER" id="PTHR10261:SF0">
    <property type="entry name" value="COATOMER SUBUNIT GAMMA-2"/>
    <property type="match status" value="1"/>
</dbReference>
<reference evidence="3" key="1">
    <citation type="submission" date="2025-08" db="UniProtKB">
        <authorList>
            <consortium name="RefSeq"/>
        </authorList>
    </citation>
    <scope>IDENTIFICATION</scope>
    <source>
        <tissue evidence="3">Fruit stalk</tissue>
    </source>
</reference>
<evidence type="ECO:0000259" key="1">
    <source>
        <dbReference type="Pfam" id="PF01602"/>
    </source>
</evidence>
<feature type="domain" description="Clathrin/coatomer adaptor adaptin-like N-terminal" evidence="1">
    <location>
        <begin position="29"/>
        <end position="124"/>
    </location>
</feature>
<dbReference type="OrthoDB" id="1651162at2759"/>